<feature type="chain" id="PRO_5039070852" description="Lipoprotein LprG" evidence="1">
    <location>
        <begin position="21"/>
        <end position="239"/>
    </location>
</feature>
<dbReference type="OrthoDB" id="4350224at2"/>
<accession>A0A561VJ80</accession>
<dbReference type="Gene3D" id="2.50.20.20">
    <property type="match status" value="1"/>
</dbReference>
<proteinExistence type="predicted"/>
<gene>
    <name evidence="2" type="ORF">FHX34_106380</name>
</gene>
<organism evidence="2 3">
    <name type="scientific">Actinoplanes teichomyceticus</name>
    <dbReference type="NCBI Taxonomy" id="1867"/>
    <lineage>
        <taxon>Bacteria</taxon>
        <taxon>Bacillati</taxon>
        <taxon>Actinomycetota</taxon>
        <taxon>Actinomycetes</taxon>
        <taxon>Micromonosporales</taxon>
        <taxon>Micromonosporaceae</taxon>
        <taxon>Actinoplanes</taxon>
    </lineage>
</organism>
<dbReference type="PROSITE" id="PS51257">
    <property type="entry name" value="PROKAR_LIPOPROTEIN"/>
    <property type="match status" value="1"/>
</dbReference>
<keyword evidence="1" id="KW-0732">Signal</keyword>
<feature type="signal peptide" evidence="1">
    <location>
        <begin position="1"/>
        <end position="20"/>
    </location>
</feature>
<evidence type="ECO:0000313" key="2">
    <source>
        <dbReference type="EMBL" id="TWG11650.1"/>
    </source>
</evidence>
<evidence type="ECO:0008006" key="4">
    <source>
        <dbReference type="Google" id="ProtNLM"/>
    </source>
</evidence>
<evidence type="ECO:0000313" key="3">
    <source>
        <dbReference type="Proteomes" id="UP000320239"/>
    </source>
</evidence>
<dbReference type="RefSeq" id="WP_122978003.1">
    <property type="nucleotide sequence ID" value="NZ_BOMX01000128.1"/>
</dbReference>
<evidence type="ECO:0000256" key="1">
    <source>
        <dbReference type="SAM" id="SignalP"/>
    </source>
</evidence>
<keyword evidence="3" id="KW-1185">Reference proteome</keyword>
<name>A0A561VJ80_ACTTI</name>
<comment type="caution">
    <text evidence="2">The sequence shown here is derived from an EMBL/GenBank/DDBJ whole genome shotgun (WGS) entry which is preliminary data.</text>
</comment>
<protein>
    <recommendedName>
        <fullName evidence="4">Lipoprotein LprG</fullName>
    </recommendedName>
</protein>
<dbReference type="AlphaFoldDB" id="A0A561VJ80"/>
<dbReference type="Proteomes" id="UP000320239">
    <property type="component" value="Unassembled WGS sequence"/>
</dbReference>
<dbReference type="EMBL" id="VIWY01000006">
    <property type="protein sequence ID" value="TWG11650.1"/>
    <property type="molecule type" value="Genomic_DNA"/>
</dbReference>
<reference evidence="2 3" key="1">
    <citation type="submission" date="2019-06" db="EMBL/GenBank/DDBJ databases">
        <title>Sequencing the genomes of 1000 actinobacteria strains.</title>
        <authorList>
            <person name="Klenk H.-P."/>
        </authorList>
    </citation>
    <scope>NUCLEOTIDE SEQUENCE [LARGE SCALE GENOMIC DNA]</scope>
    <source>
        <strain evidence="2 3">DSM 43866</strain>
    </source>
</reference>
<sequence length="239" mass="24610">MKTVSRAALAALTMTAVLLAGCGSDDSGDKAPADTATAANGVADLEAAAILDRAKAALKGAKSFHVKGVMSDEGSVTNLDLKVAGTDVAGSIEFGGAKLEMLSVGGHRYMRPNDKFWTMMDSSGQMAKTMASQSGKWIKPADNDTSLGAFFGAADIDELLKPEGTVTKGEAKTVDGAPAIGLVDSGDAKSVLYVATTGEPYPIKMERPAPEGLAFSEFGATFADIKEPAATDVIEMPKQ</sequence>